<proteinExistence type="predicted"/>
<evidence type="ECO:0000313" key="2">
    <source>
        <dbReference type="EMBL" id="CAG7823543.1"/>
    </source>
</evidence>
<dbReference type="EMBL" id="CAJVCH010529852">
    <property type="protein sequence ID" value="CAG7823543.1"/>
    <property type="molecule type" value="Genomic_DNA"/>
</dbReference>
<feature type="non-terminal residue" evidence="2">
    <location>
        <position position="155"/>
    </location>
</feature>
<dbReference type="Proteomes" id="UP000708208">
    <property type="component" value="Unassembled WGS sequence"/>
</dbReference>
<feature type="compositionally biased region" description="Low complexity" evidence="1">
    <location>
        <begin position="52"/>
        <end position="61"/>
    </location>
</feature>
<accession>A0A8J2PHS7</accession>
<comment type="caution">
    <text evidence="2">The sequence shown here is derived from an EMBL/GenBank/DDBJ whole genome shotgun (WGS) entry which is preliminary data.</text>
</comment>
<keyword evidence="3" id="KW-1185">Reference proteome</keyword>
<sequence length="155" mass="17032">VIVKFVSNDLQEVRRKRDVFICQSEIESSVDEGKRAETNKPMNTLGNSTVDSSSSEIESSPEVCRKNIKATGNLPSAPSIAVPSTSSSTSMIPHFEYINSEPLHVRDIQNESQTKSSEGGLGTAEMQNITLEIQKEILKKVRILISKVDQLALDV</sequence>
<gene>
    <name evidence="2" type="ORF">AFUS01_LOCUS33755</name>
</gene>
<feature type="non-terminal residue" evidence="2">
    <location>
        <position position="1"/>
    </location>
</feature>
<name>A0A8J2PHS7_9HEXA</name>
<feature type="compositionally biased region" description="Polar residues" evidence="1">
    <location>
        <begin position="40"/>
        <end position="51"/>
    </location>
</feature>
<evidence type="ECO:0000256" key="1">
    <source>
        <dbReference type="SAM" id="MobiDB-lite"/>
    </source>
</evidence>
<evidence type="ECO:0000313" key="3">
    <source>
        <dbReference type="Proteomes" id="UP000708208"/>
    </source>
</evidence>
<dbReference type="AlphaFoldDB" id="A0A8J2PHS7"/>
<reference evidence="2" key="1">
    <citation type="submission" date="2021-06" db="EMBL/GenBank/DDBJ databases">
        <authorList>
            <person name="Hodson N. C."/>
            <person name="Mongue J. A."/>
            <person name="Jaron S. K."/>
        </authorList>
    </citation>
    <scope>NUCLEOTIDE SEQUENCE</scope>
</reference>
<organism evidence="2 3">
    <name type="scientific">Allacma fusca</name>
    <dbReference type="NCBI Taxonomy" id="39272"/>
    <lineage>
        <taxon>Eukaryota</taxon>
        <taxon>Metazoa</taxon>
        <taxon>Ecdysozoa</taxon>
        <taxon>Arthropoda</taxon>
        <taxon>Hexapoda</taxon>
        <taxon>Collembola</taxon>
        <taxon>Symphypleona</taxon>
        <taxon>Sminthuridae</taxon>
        <taxon>Allacma</taxon>
    </lineage>
</organism>
<protein>
    <submittedName>
        <fullName evidence="2">Uncharacterized protein</fullName>
    </submittedName>
</protein>
<feature type="region of interest" description="Disordered" evidence="1">
    <location>
        <begin position="32"/>
        <end position="61"/>
    </location>
</feature>